<sequence length="110" mass="12383">MPRRRERGTATHSVGWRAIRGRHVRFELRAALCGAPVGGSRDSDPRSSGGWRWDGDERRPCFAGASACVLCGQSLERVYAPAYRRRSPSPWRAWTCRVKLGFQGRRGVRA</sequence>
<name>A0A2H3K604_WOLCO</name>
<accession>A0A2H3K604</accession>
<reference evidence="1 2" key="1">
    <citation type="journal article" date="2012" name="Science">
        <title>The Paleozoic origin of enzymatic lignin decomposition reconstructed from 31 fungal genomes.</title>
        <authorList>
            <person name="Floudas D."/>
            <person name="Binder M."/>
            <person name="Riley R."/>
            <person name="Barry K."/>
            <person name="Blanchette R.A."/>
            <person name="Henrissat B."/>
            <person name="Martinez A.T."/>
            <person name="Otillar R."/>
            <person name="Spatafora J.W."/>
            <person name="Yadav J.S."/>
            <person name="Aerts A."/>
            <person name="Benoit I."/>
            <person name="Boyd A."/>
            <person name="Carlson A."/>
            <person name="Copeland A."/>
            <person name="Coutinho P.M."/>
            <person name="de Vries R.P."/>
            <person name="Ferreira P."/>
            <person name="Findley K."/>
            <person name="Foster B."/>
            <person name="Gaskell J."/>
            <person name="Glotzer D."/>
            <person name="Gorecki P."/>
            <person name="Heitman J."/>
            <person name="Hesse C."/>
            <person name="Hori C."/>
            <person name="Igarashi K."/>
            <person name="Jurgens J.A."/>
            <person name="Kallen N."/>
            <person name="Kersten P."/>
            <person name="Kohler A."/>
            <person name="Kuees U."/>
            <person name="Kumar T.K.A."/>
            <person name="Kuo A."/>
            <person name="LaButti K."/>
            <person name="Larrondo L.F."/>
            <person name="Lindquist E."/>
            <person name="Ling A."/>
            <person name="Lombard V."/>
            <person name="Lucas S."/>
            <person name="Lundell T."/>
            <person name="Martin R."/>
            <person name="McLaughlin D.J."/>
            <person name="Morgenstern I."/>
            <person name="Morin E."/>
            <person name="Murat C."/>
            <person name="Nagy L.G."/>
            <person name="Nolan M."/>
            <person name="Ohm R.A."/>
            <person name="Patyshakuliyeva A."/>
            <person name="Rokas A."/>
            <person name="Ruiz-Duenas F.J."/>
            <person name="Sabat G."/>
            <person name="Salamov A."/>
            <person name="Samejima M."/>
            <person name="Schmutz J."/>
            <person name="Slot J.C."/>
            <person name="St John F."/>
            <person name="Stenlid J."/>
            <person name="Sun H."/>
            <person name="Sun S."/>
            <person name="Syed K."/>
            <person name="Tsang A."/>
            <person name="Wiebenga A."/>
            <person name="Young D."/>
            <person name="Pisabarro A."/>
            <person name="Eastwood D.C."/>
            <person name="Martin F."/>
            <person name="Cullen D."/>
            <person name="Grigoriev I.V."/>
            <person name="Hibbett D.S."/>
        </authorList>
    </citation>
    <scope>NUCLEOTIDE SEQUENCE [LARGE SCALE GENOMIC DNA]</scope>
    <source>
        <strain evidence="1 2">MD-104</strain>
    </source>
</reference>
<organism evidence="1 2">
    <name type="scientific">Wolfiporia cocos (strain MD-104)</name>
    <name type="common">Brown rot fungus</name>
    <dbReference type="NCBI Taxonomy" id="742152"/>
    <lineage>
        <taxon>Eukaryota</taxon>
        <taxon>Fungi</taxon>
        <taxon>Dikarya</taxon>
        <taxon>Basidiomycota</taxon>
        <taxon>Agaricomycotina</taxon>
        <taxon>Agaricomycetes</taxon>
        <taxon>Polyporales</taxon>
        <taxon>Phaeolaceae</taxon>
        <taxon>Wolfiporia</taxon>
    </lineage>
</organism>
<proteinExistence type="predicted"/>
<dbReference type="AlphaFoldDB" id="A0A2H3K604"/>
<protein>
    <submittedName>
        <fullName evidence="1">Uncharacterized protein</fullName>
    </submittedName>
</protein>
<dbReference type="EMBL" id="KB468157">
    <property type="protein sequence ID" value="PCH44494.1"/>
    <property type="molecule type" value="Genomic_DNA"/>
</dbReference>
<keyword evidence="2" id="KW-1185">Reference proteome</keyword>
<evidence type="ECO:0000313" key="2">
    <source>
        <dbReference type="Proteomes" id="UP000218811"/>
    </source>
</evidence>
<dbReference type="Proteomes" id="UP000218811">
    <property type="component" value="Unassembled WGS sequence"/>
</dbReference>
<gene>
    <name evidence="1" type="ORF">WOLCODRAFT_165194</name>
</gene>
<evidence type="ECO:0000313" key="1">
    <source>
        <dbReference type="EMBL" id="PCH44494.1"/>
    </source>
</evidence>